<evidence type="ECO:0000313" key="3">
    <source>
        <dbReference type="Proteomes" id="UP000230956"/>
    </source>
</evidence>
<dbReference type="EMBL" id="PFNG01000092">
    <property type="protein sequence ID" value="PIZ40399.1"/>
    <property type="molecule type" value="Genomic_DNA"/>
</dbReference>
<dbReference type="InterPro" id="IPR029413">
    <property type="entry name" value="RG-lyase_II"/>
</dbReference>
<comment type="caution">
    <text evidence="2">The sequence shown here is derived from an EMBL/GenBank/DDBJ whole genome shotgun (WGS) entry which is preliminary data.</text>
</comment>
<reference evidence="3" key="1">
    <citation type="submission" date="2017-09" db="EMBL/GenBank/DDBJ databases">
        <title>Depth-based differentiation of microbial function through sediment-hosted aquifers and enrichment of novel symbionts in the deep terrestrial subsurface.</title>
        <authorList>
            <person name="Probst A.J."/>
            <person name="Ladd B."/>
            <person name="Jarett J.K."/>
            <person name="Geller-Mcgrath D.E."/>
            <person name="Sieber C.M.K."/>
            <person name="Emerson J.B."/>
            <person name="Anantharaman K."/>
            <person name="Thomas B.C."/>
            <person name="Malmstrom R."/>
            <person name="Stieglmeier M."/>
            <person name="Klingl A."/>
            <person name="Woyke T."/>
            <person name="Ryan C.M."/>
            <person name="Banfield J.F."/>
        </authorList>
    </citation>
    <scope>NUCLEOTIDE SEQUENCE [LARGE SCALE GENOMIC DNA]</scope>
</reference>
<name>A0A2M7T8X1_9ACTN</name>
<sequence>MKRRRTMRTYRPILAVVMAVILILTIGSIAMAKPQGDKPANKCENRQTHQIADHCTCNATQTCDGQCQCNKEDKDKDKDDKDNKCPKPVKLESGSIAGYVVVDTTTTTTTVYPTLAKAHLRLLTNDCKKVVRAAQSNKKGYFKFKNIKPGTYTLCAWLKGYKLVSTVNATVTASGTCNTIVHFTKCPKKPGCKCTKK</sequence>
<gene>
    <name evidence="2" type="ORF">COY37_04050</name>
</gene>
<proteinExistence type="predicted"/>
<evidence type="ECO:0000259" key="1">
    <source>
        <dbReference type="Pfam" id="PF14686"/>
    </source>
</evidence>
<evidence type="ECO:0000313" key="2">
    <source>
        <dbReference type="EMBL" id="PIZ40399.1"/>
    </source>
</evidence>
<organism evidence="2 3">
    <name type="scientific">Candidatus Aquicultor secundus</name>
    <dbReference type="NCBI Taxonomy" id="1973895"/>
    <lineage>
        <taxon>Bacteria</taxon>
        <taxon>Bacillati</taxon>
        <taxon>Actinomycetota</taxon>
        <taxon>Candidatus Aquicultoria</taxon>
        <taxon>Candidatus Aquicultorales</taxon>
        <taxon>Candidatus Aquicultoraceae</taxon>
        <taxon>Candidatus Aquicultor</taxon>
    </lineage>
</organism>
<protein>
    <recommendedName>
        <fullName evidence="1">Rhamnogalacturonan lyase domain-containing protein</fullName>
    </recommendedName>
</protein>
<dbReference type="Gene3D" id="2.60.40.1120">
    <property type="entry name" value="Carboxypeptidase-like, regulatory domain"/>
    <property type="match status" value="1"/>
</dbReference>
<feature type="domain" description="Rhamnogalacturonan lyase" evidence="1">
    <location>
        <begin position="134"/>
        <end position="176"/>
    </location>
</feature>
<dbReference type="Proteomes" id="UP000230956">
    <property type="component" value="Unassembled WGS sequence"/>
</dbReference>
<dbReference type="InterPro" id="IPR013784">
    <property type="entry name" value="Carb-bd-like_fold"/>
</dbReference>
<dbReference type="AlphaFoldDB" id="A0A2M7T8X1"/>
<dbReference type="Pfam" id="PF14686">
    <property type="entry name" value="fn3_3"/>
    <property type="match status" value="1"/>
</dbReference>
<accession>A0A2M7T8X1</accession>
<dbReference type="SUPFAM" id="SSF49452">
    <property type="entry name" value="Starch-binding domain-like"/>
    <property type="match status" value="1"/>
</dbReference>
<dbReference type="GO" id="GO:0030246">
    <property type="term" value="F:carbohydrate binding"/>
    <property type="evidence" value="ECO:0007669"/>
    <property type="project" value="InterPro"/>
</dbReference>